<sequence length="115" mass="13212">MKIRVQSIHFNADKKLLEFIQKKVDKLDQFFDQIISGEVYLKLENVEDEANKISEVKLIVPGGTMFAKEQCKTFEEATDLAIESLKKQITKHKDKTRAKLSEHKTILANGEVADY</sequence>
<dbReference type="Proteomes" id="UP000284120">
    <property type="component" value="Unassembled WGS sequence"/>
</dbReference>
<dbReference type="InterPro" id="IPR036567">
    <property type="entry name" value="RHF-like"/>
</dbReference>
<name>A0A443YWT9_9SPHI</name>
<dbReference type="NCBIfam" id="TIGR00741">
    <property type="entry name" value="yfiA"/>
    <property type="match status" value="1"/>
</dbReference>
<accession>A0A443YWT9</accession>
<reference evidence="1 2" key="1">
    <citation type="submission" date="2018-06" db="EMBL/GenBank/DDBJ databases">
        <title>Pedobacter endophyticus sp. nov., an endophytic bacterium isolated from a leaf of Triticum aestivum.</title>
        <authorList>
            <person name="Zhang L."/>
        </authorList>
    </citation>
    <scope>NUCLEOTIDE SEQUENCE [LARGE SCALE GENOMIC DNA]</scope>
    <source>
        <strain evidence="1 2">CM134L-2</strain>
    </source>
</reference>
<dbReference type="SUPFAM" id="SSF69754">
    <property type="entry name" value="Ribosome binding protein Y (YfiA homologue)"/>
    <property type="match status" value="1"/>
</dbReference>
<dbReference type="OrthoDB" id="9808702at2"/>
<dbReference type="RefSeq" id="WP_113646963.1">
    <property type="nucleotide sequence ID" value="NZ_QMHN01000002.1"/>
</dbReference>
<evidence type="ECO:0000313" key="2">
    <source>
        <dbReference type="Proteomes" id="UP000284120"/>
    </source>
</evidence>
<dbReference type="Gene3D" id="3.30.160.100">
    <property type="entry name" value="Ribosome hibernation promotion factor-like"/>
    <property type="match status" value="1"/>
</dbReference>
<dbReference type="EMBL" id="SAYW01000002">
    <property type="protein sequence ID" value="RWU08442.1"/>
    <property type="molecule type" value="Genomic_DNA"/>
</dbReference>
<dbReference type="InterPro" id="IPR003489">
    <property type="entry name" value="RHF/RaiA"/>
</dbReference>
<dbReference type="AlphaFoldDB" id="A0A443YWT9"/>
<proteinExistence type="predicted"/>
<gene>
    <name evidence="1" type="primary">raiA</name>
    <name evidence="1" type="ORF">DPV69_08700</name>
</gene>
<dbReference type="Pfam" id="PF02482">
    <property type="entry name" value="Ribosomal_S30AE"/>
    <property type="match status" value="1"/>
</dbReference>
<keyword evidence="2" id="KW-1185">Reference proteome</keyword>
<protein>
    <submittedName>
        <fullName evidence="1">Ribosome-associated translation inhibitor RaiA</fullName>
    </submittedName>
</protein>
<comment type="caution">
    <text evidence="1">The sequence shown here is derived from an EMBL/GenBank/DDBJ whole genome shotgun (WGS) entry which is preliminary data.</text>
</comment>
<organism evidence="1 2">
    <name type="scientific">Pedobacter chitinilyticus</name>
    <dbReference type="NCBI Taxonomy" id="2233776"/>
    <lineage>
        <taxon>Bacteria</taxon>
        <taxon>Pseudomonadati</taxon>
        <taxon>Bacteroidota</taxon>
        <taxon>Sphingobacteriia</taxon>
        <taxon>Sphingobacteriales</taxon>
        <taxon>Sphingobacteriaceae</taxon>
        <taxon>Pedobacter</taxon>
    </lineage>
</organism>
<evidence type="ECO:0000313" key="1">
    <source>
        <dbReference type="EMBL" id="RWU08442.1"/>
    </source>
</evidence>